<evidence type="ECO:0000313" key="4">
    <source>
        <dbReference type="Proteomes" id="UP000031563"/>
    </source>
</evidence>
<comment type="caution">
    <text evidence="3">The sequence shown here is derived from an EMBL/GenBank/DDBJ whole genome shotgun (WGS) entry which is preliminary data.</text>
</comment>
<dbReference type="InterPro" id="IPR025711">
    <property type="entry name" value="PepSY"/>
</dbReference>
<dbReference type="STRING" id="1221996.QY95_00688"/>
<dbReference type="RefSeq" id="WP_052725844.1">
    <property type="nucleotide sequence ID" value="NZ_JWIR02000021.1"/>
</dbReference>
<proteinExistence type="predicted"/>
<evidence type="ECO:0000256" key="1">
    <source>
        <dbReference type="SAM" id="MobiDB-lite"/>
    </source>
</evidence>
<accession>A0A0F5I7F6</accession>
<reference evidence="3" key="1">
    <citation type="submission" date="2015-02" db="EMBL/GenBank/DDBJ databases">
        <title>Genome Assembly of Bacillaceae bacterium MTCC 8252.</title>
        <authorList>
            <person name="Verma A."/>
            <person name="Khatri I."/>
            <person name="Mual P."/>
            <person name="Subramanian S."/>
            <person name="Krishnamurthi S."/>
        </authorList>
    </citation>
    <scope>NUCLEOTIDE SEQUENCE [LARGE SCALE GENOMIC DNA]</scope>
    <source>
        <strain evidence="3">MTCC 8252</strain>
    </source>
</reference>
<gene>
    <name evidence="3" type="ORF">QY95_00688</name>
</gene>
<sequence length="243" mass="26946">MNKKRLRLITVIAIALLVVGAAAWQMAGLFASAEPLTENEAKNRIQEMYAAEVKSITQSGDQYELMIEIEKQPYKVEMAAETGDIRSLTKVESNKQAEPPKEVSETEMKERLQKSYPGKLTGLKKQAEGGHAYYYATIEHGQERTTVKADALTGKVIDSSVEPLPEAPPKEQPSSLPAREITEEEARAIALKNVSGMAEDDIDLEESNGLTYYLVEVERDDDREAVVQINAISGKVMSITWED</sequence>
<dbReference type="Pfam" id="PF03413">
    <property type="entry name" value="PepSY"/>
    <property type="match status" value="2"/>
</dbReference>
<dbReference type="Gene3D" id="3.10.450.40">
    <property type="match status" value="2"/>
</dbReference>
<dbReference type="AlphaFoldDB" id="A0A0F5I7F6"/>
<evidence type="ECO:0000259" key="2">
    <source>
        <dbReference type="Pfam" id="PF03413"/>
    </source>
</evidence>
<feature type="domain" description="PepSY" evidence="2">
    <location>
        <begin position="103"/>
        <end position="158"/>
    </location>
</feature>
<keyword evidence="4" id="KW-1185">Reference proteome</keyword>
<dbReference type="OrthoDB" id="2476750at2"/>
<dbReference type="Proteomes" id="UP000031563">
    <property type="component" value="Unassembled WGS sequence"/>
</dbReference>
<feature type="region of interest" description="Disordered" evidence="1">
    <location>
        <begin position="91"/>
        <end position="110"/>
    </location>
</feature>
<evidence type="ECO:0000313" key="3">
    <source>
        <dbReference type="EMBL" id="KKB41544.1"/>
    </source>
</evidence>
<organism evidence="3 4">
    <name type="scientific">Bacillus thermotolerans</name>
    <name type="common">Quasibacillus thermotolerans</name>
    <dbReference type="NCBI Taxonomy" id="1221996"/>
    <lineage>
        <taxon>Bacteria</taxon>
        <taxon>Bacillati</taxon>
        <taxon>Bacillota</taxon>
        <taxon>Bacilli</taxon>
        <taxon>Bacillales</taxon>
        <taxon>Bacillaceae</taxon>
        <taxon>Bacillus</taxon>
    </lineage>
</organism>
<dbReference type="EMBL" id="JWIR02000021">
    <property type="protein sequence ID" value="KKB41544.1"/>
    <property type="molecule type" value="Genomic_DNA"/>
</dbReference>
<feature type="region of interest" description="Disordered" evidence="1">
    <location>
        <begin position="160"/>
        <end position="179"/>
    </location>
</feature>
<feature type="domain" description="PepSY" evidence="2">
    <location>
        <begin position="181"/>
        <end position="239"/>
    </location>
</feature>
<name>A0A0F5I7F6_BACTR</name>
<protein>
    <recommendedName>
        <fullName evidence="2">PepSY domain-containing protein</fullName>
    </recommendedName>
</protein>